<dbReference type="SMART" id="SM00360">
    <property type="entry name" value="RRM"/>
    <property type="match status" value="2"/>
</dbReference>
<sequence length="252" mass="28488">MAEQATEGTRLFVGNLELTTDAEALGHFFERFGVVTNATISTRGDKPLGFGFVTMKTKADAETAKEKGDKQVLDGRQLRVEIAREASERPPRRGRGRFSRGPRRGPRRFGGRGQRQGGAPRREDDRQGGAPRREGGERRRFRGGRGPRRFRARRERRVVDPNAPRSTTRVHVSNLPYKLNQDELAAAFKDYEVQEVILRHRRFDTSLNVGYGFVVFKNEAAQKKVLAERPEITLGDRSCRISAALEVQETRA</sequence>
<accession>A0ABQ9XGM2</accession>
<feature type="compositionally biased region" description="Basic residues" evidence="3">
    <location>
        <begin position="92"/>
        <end position="110"/>
    </location>
</feature>
<dbReference type="PANTHER" id="PTHR48025:SF1">
    <property type="entry name" value="RRM DOMAIN-CONTAINING PROTEIN"/>
    <property type="match status" value="1"/>
</dbReference>
<feature type="region of interest" description="Disordered" evidence="3">
    <location>
        <begin position="83"/>
        <end position="155"/>
    </location>
</feature>
<dbReference type="PROSITE" id="PS50102">
    <property type="entry name" value="RRM"/>
    <property type="match status" value="2"/>
</dbReference>
<organism evidence="5 6">
    <name type="scientific">Blattamonas nauphoetae</name>
    <dbReference type="NCBI Taxonomy" id="2049346"/>
    <lineage>
        <taxon>Eukaryota</taxon>
        <taxon>Metamonada</taxon>
        <taxon>Preaxostyla</taxon>
        <taxon>Oxymonadida</taxon>
        <taxon>Blattamonas</taxon>
    </lineage>
</organism>
<dbReference type="InterPro" id="IPR012677">
    <property type="entry name" value="Nucleotide-bd_a/b_plait_sf"/>
</dbReference>
<name>A0ABQ9XGM2_9EUKA</name>
<feature type="domain" description="RRM" evidence="4">
    <location>
        <begin position="168"/>
        <end position="246"/>
    </location>
</feature>
<feature type="domain" description="RRM" evidence="4">
    <location>
        <begin position="9"/>
        <end position="85"/>
    </location>
</feature>
<evidence type="ECO:0000313" key="6">
    <source>
        <dbReference type="Proteomes" id="UP001281761"/>
    </source>
</evidence>
<dbReference type="Proteomes" id="UP001281761">
    <property type="component" value="Unassembled WGS sequence"/>
</dbReference>
<keyword evidence="1 2" id="KW-0694">RNA-binding</keyword>
<evidence type="ECO:0000259" key="4">
    <source>
        <dbReference type="PROSITE" id="PS50102"/>
    </source>
</evidence>
<dbReference type="SUPFAM" id="SSF54928">
    <property type="entry name" value="RNA-binding domain, RBD"/>
    <property type="match status" value="2"/>
</dbReference>
<dbReference type="Gene3D" id="3.30.70.330">
    <property type="match status" value="2"/>
</dbReference>
<keyword evidence="6" id="KW-1185">Reference proteome</keyword>
<evidence type="ECO:0000256" key="3">
    <source>
        <dbReference type="SAM" id="MobiDB-lite"/>
    </source>
</evidence>
<dbReference type="Pfam" id="PF00076">
    <property type="entry name" value="RRM_1"/>
    <property type="match status" value="2"/>
</dbReference>
<evidence type="ECO:0000313" key="5">
    <source>
        <dbReference type="EMBL" id="KAK2950004.1"/>
    </source>
</evidence>
<gene>
    <name evidence="5" type="ORF">BLNAU_15039</name>
</gene>
<dbReference type="CDD" id="cd00590">
    <property type="entry name" value="RRM_SF"/>
    <property type="match status" value="2"/>
</dbReference>
<feature type="compositionally biased region" description="Basic residues" evidence="3">
    <location>
        <begin position="139"/>
        <end position="155"/>
    </location>
</feature>
<evidence type="ECO:0000256" key="1">
    <source>
        <dbReference type="ARBA" id="ARBA00022884"/>
    </source>
</evidence>
<feature type="compositionally biased region" description="Basic and acidic residues" evidence="3">
    <location>
        <begin position="120"/>
        <end position="138"/>
    </location>
</feature>
<proteinExistence type="predicted"/>
<dbReference type="EMBL" id="JARBJD010000144">
    <property type="protein sequence ID" value="KAK2950004.1"/>
    <property type="molecule type" value="Genomic_DNA"/>
</dbReference>
<dbReference type="InterPro" id="IPR035979">
    <property type="entry name" value="RBD_domain_sf"/>
</dbReference>
<reference evidence="5 6" key="1">
    <citation type="journal article" date="2022" name="bioRxiv">
        <title>Genomics of Preaxostyla Flagellates Illuminates Evolutionary Transitions and the Path Towards Mitochondrial Loss.</title>
        <authorList>
            <person name="Novak L.V.F."/>
            <person name="Treitli S.C."/>
            <person name="Pyrih J."/>
            <person name="Halakuc P."/>
            <person name="Pipaliya S.V."/>
            <person name="Vacek V."/>
            <person name="Brzon O."/>
            <person name="Soukal P."/>
            <person name="Eme L."/>
            <person name="Dacks J.B."/>
            <person name="Karnkowska A."/>
            <person name="Elias M."/>
            <person name="Hampl V."/>
        </authorList>
    </citation>
    <scope>NUCLEOTIDE SEQUENCE [LARGE SCALE GENOMIC DNA]</scope>
    <source>
        <strain evidence="5">NAU3</strain>
        <tissue evidence="5">Gut</tissue>
    </source>
</reference>
<dbReference type="InterPro" id="IPR050502">
    <property type="entry name" value="Euk_RNA-bind_prot"/>
</dbReference>
<evidence type="ECO:0000256" key="2">
    <source>
        <dbReference type="PROSITE-ProRule" id="PRU00176"/>
    </source>
</evidence>
<dbReference type="InterPro" id="IPR000504">
    <property type="entry name" value="RRM_dom"/>
</dbReference>
<protein>
    <recommendedName>
        <fullName evidence="4">RRM domain-containing protein</fullName>
    </recommendedName>
</protein>
<dbReference type="PANTHER" id="PTHR48025">
    <property type="entry name" value="OS02G0815200 PROTEIN"/>
    <property type="match status" value="1"/>
</dbReference>
<comment type="caution">
    <text evidence="5">The sequence shown here is derived from an EMBL/GenBank/DDBJ whole genome shotgun (WGS) entry which is preliminary data.</text>
</comment>